<dbReference type="Proteomes" id="UP000326565">
    <property type="component" value="Unassembled WGS sequence"/>
</dbReference>
<dbReference type="PANTHER" id="PTHR28133">
    <property type="entry name" value="REQUIRED FOR RESPIRATORY GROWTH PROTEIN 7, MITOCHONDRIAL"/>
    <property type="match status" value="1"/>
</dbReference>
<evidence type="ECO:0000313" key="4">
    <source>
        <dbReference type="EMBL" id="KAB8076626.1"/>
    </source>
</evidence>
<comment type="subcellular location">
    <subcellularLocation>
        <location evidence="1">Mitochondrion</location>
    </subcellularLocation>
</comment>
<evidence type="ECO:0000313" key="5">
    <source>
        <dbReference type="Proteomes" id="UP000326565"/>
    </source>
</evidence>
<dbReference type="InterPro" id="IPR011856">
    <property type="entry name" value="tRNA_endonuc-like_dom_sf"/>
</dbReference>
<evidence type="ECO:0000256" key="2">
    <source>
        <dbReference type="ARBA" id="ARBA00023128"/>
    </source>
</evidence>
<dbReference type="PANTHER" id="PTHR28133:SF1">
    <property type="entry name" value="REQUIRED FOR RESPIRATORY GROWTH PROTEIN 7, MITOCHONDRIAL"/>
    <property type="match status" value="1"/>
</dbReference>
<dbReference type="GO" id="GO:0006302">
    <property type="term" value="P:double-strand break repair"/>
    <property type="evidence" value="ECO:0007669"/>
    <property type="project" value="UniProtKB-ARBA"/>
</dbReference>
<dbReference type="OrthoDB" id="20734at2759"/>
<keyword evidence="5" id="KW-1185">Reference proteome</keyword>
<evidence type="ECO:0008006" key="6">
    <source>
        <dbReference type="Google" id="ProtNLM"/>
    </source>
</evidence>
<dbReference type="SUPFAM" id="SSF52980">
    <property type="entry name" value="Restriction endonuclease-like"/>
    <property type="match status" value="1"/>
</dbReference>
<name>A0A5N5X7G7_9EURO</name>
<dbReference type="EMBL" id="ML732178">
    <property type="protein sequence ID" value="KAB8076626.1"/>
    <property type="molecule type" value="Genomic_DNA"/>
</dbReference>
<dbReference type="Pfam" id="PF10356">
    <property type="entry name" value="RRG7"/>
    <property type="match status" value="1"/>
</dbReference>
<protein>
    <recommendedName>
        <fullName evidence="6">Restriction endonuclease type IV Mrr domain-containing protein</fullName>
    </recommendedName>
</protein>
<dbReference type="AlphaFoldDB" id="A0A5N5X7G7"/>
<proteinExistence type="predicted"/>
<keyword evidence="2" id="KW-0496">Mitochondrion</keyword>
<gene>
    <name evidence="4" type="ORF">BDV29DRAFT_169762</name>
</gene>
<dbReference type="InterPro" id="IPR011335">
    <property type="entry name" value="Restrct_endonuc-II-like"/>
</dbReference>
<reference evidence="4 5" key="1">
    <citation type="submission" date="2019-04" db="EMBL/GenBank/DDBJ databases">
        <title>Friends and foes A comparative genomics study of 23 Aspergillus species from section Flavi.</title>
        <authorList>
            <consortium name="DOE Joint Genome Institute"/>
            <person name="Kjaerbolling I."/>
            <person name="Vesth T."/>
            <person name="Frisvad J.C."/>
            <person name="Nybo J.L."/>
            <person name="Theobald S."/>
            <person name="Kildgaard S."/>
            <person name="Isbrandt T."/>
            <person name="Kuo A."/>
            <person name="Sato A."/>
            <person name="Lyhne E.K."/>
            <person name="Kogle M.E."/>
            <person name="Wiebenga A."/>
            <person name="Kun R.S."/>
            <person name="Lubbers R.J."/>
            <person name="Makela M.R."/>
            <person name="Barry K."/>
            <person name="Chovatia M."/>
            <person name="Clum A."/>
            <person name="Daum C."/>
            <person name="Haridas S."/>
            <person name="He G."/>
            <person name="LaButti K."/>
            <person name="Lipzen A."/>
            <person name="Mondo S."/>
            <person name="Riley R."/>
            <person name="Salamov A."/>
            <person name="Simmons B.A."/>
            <person name="Magnuson J.K."/>
            <person name="Henrissat B."/>
            <person name="Mortensen U.H."/>
            <person name="Larsen T.O."/>
            <person name="Devries R.P."/>
            <person name="Grigoriev I.V."/>
            <person name="Machida M."/>
            <person name="Baker S.E."/>
            <person name="Andersen M.R."/>
        </authorList>
    </citation>
    <scope>NUCLEOTIDE SEQUENCE [LARGE SCALE GENOMIC DNA]</scope>
    <source>
        <strain evidence="4 5">CBS 151.66</strain>
    </source>
</reference>
<feature type="region of interest" description="Disordered" evidence="3">
    <location>
        <begin position="307"/>
        <end position="326"/>
    </location>
</feature>
<sequence>MKLHRSVFPSLRLNLVSISHRQCHRHLHSFTRRLFKLPSPPPHPSSHHHDLPSFLNYADRTSLSSTTTAYIGTHYEYTVQQTLRSSAFTLHRVGGRDDAGIDLVGTWHLPQREHPLRVIVQCKSLKTKLGPNLVRELEGTFNQSPVGWRTGDEVGVLVSPREATKGVRDALSRSTYPLMWMMIERDGALRQVLWNGRAENLGLVSLGVEVRYTTGEEGDPSAAKNVVLTWCGEEIPHMEQIESQMSGLEDKWMQLWDNGFDGTGRNKSDLLDAVQQLFPDEKPLLYGTGACSALSGADRAKVMQFLSSKSASAQPETKPETNPTST</sequence>
<dbReference type="Gene3D" id="3.40.1350.10">
    <property type="match status" value="1"/>
</dbReference>
<organism evidence="4 5">
    <name type="scientific">Aspergillus leporis</name>
    <dbReference type="NCBI Taxonomy" id="41062"/>
    <lineage>
        <taxon>Eukaryota</taxon>
        <taxon>Fungi</taxon>
        <taxon>Dikarya</taxon>
        <taxon>Ascomycota</taxon>
        <taxon>Pezizomycotina</taxon>
        <taxon>Eurotiomycetes</taxon>
        <taxon>Eurotiomycetidae</taxon>
        <taxon>Eurotiales</taxon>
        <taxon>Aspergillaceae</taxon>
        <taxon>Aspergillus</taxon>
        <taxon>Aspergillus subgen. Circumdati</taxon>
    </lineage>
</organism>
<dbReference type="InterPro" id="IPR018828">
    <property type="entry name" value="RRG7"/>
</dbReference>
<evidence type="ECO:0000256" key="1">
    <source>
        <dbReference type="ARBA" id="ARBA00004173"/>
    </source>
</evidence>
<accession>A0A5N5X7G7</accession>
<dbReference type="GO" id="GO:0003676">
    <property type="term" value="F:nucleic acid binding"/>
    <property type="evidence" value="ECO:0007669"/>
    <property type="project" value="InterPro"/>
</dbReference>
<dbReference type="GO" id="GO:0005739">
    <property type="term" value="C:mitochondrion"/>
    <property type="evidence" value="ECO:0007669"/>
    <property type="project" value="UniProtKB-SubCell"/>
</dbReference>
<evidence type="ECO:0000256" key="3">
    <source>
        <dbReference type="SAM" id="MobiDB-lite"/>
    </source>
</evidence>